<accession>A0A0A9XTI7</accession>
<dbReference type="EMBL" id="GBHO01019547">
    <property type="protein sequence ID" value="JAG24057.1"/>
    <property type="molecule type" value="Transcribed_RNA"/>
</dbReference>
<dbReference type="GO" id="GO:0016874">
    <property type="term" value="F:ligase activity"/>
    <property type="evidence" value="ECO:0007669"/>
    <property type="project" value="UniProtKB-KW"/>
</dbReference>
<proteinExistence type="predicted"/>
<dbReference type="PANTHER" id="PTHR33480">
    <property type="entry name" value="SET DOMAIN-CONTAINING PROTEIN-RELATED"/>
    <property type="match status" value="1"/>
</dbReference>
<feature type="non-terminal residue" evidence="1">
    <location>
        <position position="119"/>
    </location>
</feature>
<keyword evidence="1" id="KW-0436">Ligase</keyword>
<gene>
    <name evidence="1" type="primary">gltX_4</name>
    <name evidence="1" type="ORF">CM83_101825</name>
</gene>
<organism evidence="1">
    <name type="scientific">Lygus hesperus</name>
    <name type="common">Western plant bug</name>
    <dbReference type="NCBI Taxonomy" id="30085"/>
    <lineage>
        <taxon>Eukaryota</taxon>
        <taxon>Metazoa</taxon>
        <taxon>Ecdysozoa</taxon>
        <taxon>Arthropoda</taxon>
        <taxon>Hexapoda</taxon>
        <taxon>Insecta</taxon>
        <taxon>Pterygota</taxon>
        <taxon>Neoptera</taxon>
        <taxon>Paraneoptera</taxon>
        <taxon>Hemiptera</taxon>
        <taxon>Heteroptera</taxon>
        <taxon>Panheteroptera</taxon>
        <taxon>Cimicomorpha</taxon>
        <taxon>Miridae</taxon>
        <taxon>Mirini</taxon>
        <taxon>Lygus</taxon>
    </lineage>
</organism>
<sequence>MRKYMVTVCQVVDLNETQQRYVFKHLGHTKPVHEKYYRLQHSAIEMTKVSALLMAVEQGIVSSNVKNDLDCIDIKDIHMKDDQEDEGEEEPALVYLPAQEEEPTLVDFPAQTSVTPTRT</sequence>
<reference evidence="1" key="1">
    <citation type="journal article" date="2014" name="PLoS ONE">
        <title>Transcriptome-Based Identification of ABC Transporters in the Western Tarnished Plant Bug Lygus hesperus.</title>
        <authorList>
            <person name="Hull J.J."/>
            <person name="Chaney K."/>
            <person name="Geib S.M."/>
            <person name="Fabrick J.A."/>
            <person name="Brent C.S."/>
            <person name="Walsh D."/>
            <person name="Lavine L.C."/>
        </authorList>
    </citation>
    <scope>NUCLEOTIDE SEQUENCE</scope>
</reference>
<dbReference type="PANTHER" id="PTHR33480:SF1">
    <property type="entry name" value="TYR RECOMBINASE DOMAIN-CONTAINING PROTEIN"/>
    <property type="match status" value="1"/>
</dbReference>
<dbReference type="AlphaFoldDB" id="A0A0A9XTI7"/>
<evidence type="ECO:0000313" key="1">
    <source>
        <dbReference type="EMBL" id="JAG24057.1"/>
    </source>
</evidence>
<reference evidence="1" key="2">
    <citation type="submission" date="2014-07" db="EMBL/GenBank/DDBJ databases">
        <authorList>
            <person name="Hull J."/>
        </authorList>
    </citation>
    <scope>NUCLEOTIDE SEQUENCE</scope>
</reference>
<protein>
    <submittedName>
        <fullName evidence="1">Glutamate--tRNA ligase</fullName>
    </submittedName>
</protein>
<name>A0A0A9XTI7_LYGHE</name>